<evidence type="ECO:0000313" key="2">
    <source>
        <dbReference type="EMBL" id="EMO58609.1"/>
    </source>
</evidence>
<dbReference type="InterPro" id="IPR038152">
    <property type="entry name" value="Carbam_trans_C_sf"/>
</dbReference>
<dbReference type="InterPro" id="IPR051338">
    <property type="entry name" value="NodU/CmcH_Carbamoyltrnsfr"/>
</dbReference>
<organism evidence="2 3">
    <name type="scientific">Leptospira santarosai str. CBC1416</name>
    <dbReference type="NCBI Taxonomy" id="1193059"/>
    <lineage>
        <taxon>Bacteria</taxon>
        <taxon>Pseudomonadati</taxon>
        <taxon>Spirochaetota</taxon>
        <taxon>Spirochaetia</taxon>
        <taxon>Leptospirales</taxon>
        <taxon>Leptospiraceae</taxon>
        <taxon>Leptospira</taxon>
    </lineage>
</organism>
<dbReference type="InterPro" id="IPR031730">
    <property type="entry name" value="Carbam_trans_C"/>
</dbReference>
<dbReference type="PANTHER" id="PTHR34847">
    <property type="entry name" value="NODULATION PROTEIN U"/>
    <property type="match status" value="1"/>
</dbReference>
<gene>
    <name evidence="2" type="ORF">LEP1GSC161_2942</name>
</gene>
<name>M6W015_9LEPT</name>
<dbReference type="Gene3D" id="3.90.870.20">
    <property type="entry name" value="Carbamoyltransferase, C-terminal domain"/>
    <property type="match status" value="1"/>
</dbReference>
<evidence type="ECO:0000313" key="3">
    <source>
        <dbReference type="Proteomes" id="UP000012149"/>
    </source>
</evidence>
<dbReference type="GO" id="GO:0016740">
    <property type="term" value="F:transferase activity"/>
    <property type="evidence" value="ECO:0007669"/>
    <property type="project" value="UniProtKB-KW"/>
</dbReference>
<proteinExistence type="predicted"/>
<sequence>MKALKDLPEVDSVFVNPISGDGSLCIGACYKYYKDLNKSKNPDSLTNIYLGPSYDKATVEYAIAKRKTKGKFKIIESYNVDEVAKFLAEDKILARCAGRMEFGQRALGNRSILANPSNYDNLRKINQKIKGRVFLDAIYSIFIGL</sequence>
<protein>
    <submittedName>
        <fullName evidence="2">Carbamoyltransferase domain protein</fullName>
    </submittedName>
</protein>
<reference evidence="2 3" key="1">
    <citation type="submission" date="2013-01" db="EMBL/GenBank/DDBJ databases">
        <authorList>
            <person name="Harkins D.M."/>
            <person name="Durkin A.S."/>
            <person name="Brinkac L.M."/>
            <person name="Haft D.H."/>
            <person name="Selengut J.D."/>
            <person name="Sanka R."/>
            <person name="DePew J."/>
            <person name="Purushe J."/>
            <person name="Matthias M.A."/>
            <person name="Vinetz J.M."/>
            <person name="Sutton G.G."/>
            <person name="Nierman W.C."/>
            <person name="Fouts D.E."/>
        </authorList>
    </citation>
    <scope>NUCLEOTIDE SEQUENCE [LARGE SCALE GENOMIC DNA]</scope>
    <source>
        <strain evidence="2 3">CBC1416</strain>
    </source>
</reference>
<keyword evidence="2" id="KW-0808">Transferase</keyword>
<feature type="domain" description="Carbamoyltransferase C-terminal" evidence="1">
    <location>
        <begin position="84"/>
        <end position="132"/>
    </location>
</feature>
<dbReference type="PANTHER" id="PTHR34847:SF1">
    <property type="entry name" value="NODULATION PROTEIN U"/>
    <property type="match status" value="1"/>
</dbReference>
<evidence type="ECO:0000259" key="1">
    <source>
        <dbReference type="Pfam" id="PF16861"/>
    </source>
</evidence>
<dbReference type="Pfam" id="PF16861">
    <property type="entry name" value="Carbam_trans_C"/>
    <property type="match status" value="1"/>
</dbReference>
<dbReference type="EMBL" id="AKWE02000070">
    <property type="protein sequence ID" value="EMO58609.1"/>
    <property type="molecule type" value="Genomic_DNA"/>
</dbReference>
<comment type="caution">
    <text evidence="2">The sequence shown here is derived from an EMBL/GenBank/DDBJ whole genome shotgun (WGS) entry which is preliminary data.</text>
</comment>
<dbReference type="Proteomes" id="UP000012149">
    <property type="component" value="Unassembled WGS sequence"/>
</dbReference>
<accession>M6W015</accession>
<dbReference type="AlphaFoldDB" id="M6W015"/>